<dbReference type="EMBL" id="GL541650">
    <property type="protein sequence ID" value="KDE08319.1"/>
    <property type="molecule type" value="Genomic_DNA"/>
</dbReference>
<accession>U5H1W4</accession>
<evidence type="ECO:0000313" key="8">
    <source>
        <dbReference type="Proteomes" id="UP000017200"/>
    </source>
</evidence>
<dbReference type="EMBL" id="AEIJ01000122">
    <property type="status" value="NOT_ANNOTATED_CDS"/>
    <property type="molecule type" value="Genomic_DNA"/>
</dbReference>
<dbReference type="InterPro" id="IPR000182">
    <property type="entry name" value="GNAT_dom"/>
</dbReference>
<feature type="domain" description="N-acetyltransferase" evidence="5">
    <location>
        <begin position="70"/>
        <end position="219"/>
    </location>
</feature>
<dbReference type="GO" id="GO:0004596">
    <property type="term" value="F:protein-N-terminal amino-acid acetyltransferase activity"/>
    <property type="evidence" value="ECO:0007669"/>
    <property type="project" value="InterPro"/>
</dbReference>
<dbReference type="GO" id="GO:0031417">
    <property type="term" value="C:NatC complex"/>
    <property type="evidence" value="ECO:0007669"/>
    <property type="project" value="TreeGrafter"/>
</dbReference>
<dbReference type="STRING" id="683840.U5H1W4"/>
<feature type="region of interest" description="Disordered" evidence="4">
    <location>
        <begin position="260"/>
        <end position="300"/>
    </location>
</feature>
<evidence type="ECO:0000259" key="5">
    <source>
        <dbReference type="PROSITE" id="PS51186"/>
    </source>
</evidence>
<dbReference type="SUPFAM" id="SSF55729">
    <property type="entry name" value="Acyl-CoA N-acyltransferases (Nat)"/>
    <property type="match status" value="1"/>
</dbReference>
<dbReference type="PANTHER" id="PTHR45896">
    <property type="entry name" value="N-ALPHA-ACETYLTRANSFERASE 30"/>
    <property type="match status" value="1"/>
</dbReference>
<evidence type="ECO:0000256" key="4">
    <source>
        <dbReference type="SAM" id="MobiDB-lite"/>
    </source>
</evidence>
<dbReference type="OMA" id="HLCFFAY"/>
<keyword evidence="8" id="KW-1185">Reference proteome</keyword>
<dbReference type="Gene3D" id="3.40.630.30">
    <property type="match status" value="1"/>
</dbReference>
<protein>
    <recommendedName>
        <fullName evidence="5">N-acetyltransferase domain-containing protein</fullName>
    </recommendedName>
</protein>
<evidence type="ECO:0000313" key="7">
    <source>
        <dbReference type="EnsemblFungi" id="MVLG_01360T0"/>
    </source>
</evidence>
<sequence>MAAPPPPPPPPLPPLPSRPSSCPVPAIEDLSLDEREDGPPIASTSTSPPPPPPTALSSKARGQVRRGPPITYRRYTGEEDIPLIIALVETELSEPYNWYTYRYFLQDWPHLCFFAYMGDTPIGTIVCKQDLHKKGLERGYIAMLAVVKSCRGQGVATRLVQLSITEMVAYQAQEVMLETEFDNLAALAFYERLGFFRDKRLFRFYLNAKDAFRLKLPLAERETEREEMEYRARLARIGVDDELTKSLEVWKRWKEGTWVEEGEGGKGEGNREKSVKGSENESSRIPESSGARKRSEAANT</sequence>
<name>U5H1W4_USTV1</name>
<keyword evidence="2" id="KW-0012">Acyltransferase</keyword>
<dbReference type="Pfam" id="PF00583">
    <property type="entry name" value="Acetyltransf_1"/>
    <property type="match status" value="1"/>
</dbReference>
<reference evidence="7" key="4">
    <citation type="submission" date="2015-06" db="UniProtKB">
        <authorList>
            <consortium name="EnsemblFungi"/>
        </authorList>
    </citation>
    <scope>IDENTIFICATION</scope>
</reference>
<dbReference type="AlphaFoldDB" id="U5H1W4"/>
<dbReference type="InParanoid" id="U5H1W4"/>
<feature type="compositionally biased region" description="Pro residues" evidence="4">
    <location>
        <begin position="1"/>
        <end position="17"/>
    </location>
</feature>
<dbReference type="OrthoDB" id="249099at2759"/>
<reference evidence="6" key="2">
    <citation type="submission" date="2010-11" db="EMBL/GenBank/DDBJ databases">
        <authorList>
            <consortium name="The Broad Institute Genome Sequencing Platform"/>
            <person name="Earl A."/>
            <person name="Ward D."/>
            <person name="Feldgarden M."/>
            <person name="Gevers D."/>
            <person name="Butler R."/>
            <person name="Young S.K."/>
            <person name="Zeng Q."/>
            <person name="Gargeya S."/>
            <person name="Fitzgerald M."/>
            <person name="Haas B."/>
            <person name="Abouelleil A."/>
            <person name="Alvarado L."/>
            <person name="Arachchi H.M."/>
            <person name="Berlin A."/>
            <person name="Brown A."/>
            <person name="Chapman S.B."/>
            <person name="Chen Z."/>
            <person name="Dunbar C."/>
            <person name="Freedman E."/>
            <person name="Gearin G."/>
            <person name="Gellesch M."/>
            <person name="Goldberg J."/>
            <person name="Griggs A."/>
            <person name="Gujja S."/>
            <person name="Heilman E."/>
            <person name="Heiman D."/>
            <person name="Howarth C."/>
            <person name="Larson L."/>
            <person name="Lui A."/>
            <person name="MacDonald P.J.P."/>
            <person name="Mehta T."/>
            <person name="Montmayeur A."/>
            <person name="Murphy C."/>
            <person name="Neiman D."/>
            <person name="Pearson M."/>
            <person name="Priest M."/>
            <person name="Roberts A."/>
            <person name="Saif S."/>
            <person name="Shea T."/>
            <person name="Shenoy N."/>
            <person name="Sisk P."/>
            <person name="Stolte C."/>
            <person name="Sykes S."/>
            <person name="White J."/>
            <person name="Yandava C."/>
            <person name="Wortman J."/>
            <person name="Nusbaum C."/>
            <person name="Birren B."/>
        </authorList>
    </citation>
    <scope>NUCLEOTIDE SEQUENCE</scope>
    <source>
        <strain evidence="6">P1A1 Lamole</strain>
    </source>
</reference>
<evidence type="ECO:0000256" key="1">
    <source>
        <dbReference type="ARBA" id="ARBA00022679"/>
    </source>
</evidence>
<feature type="compositionally biased region" description="Basic and acidic residues" evidence="4">
    <location>
        <begin position="260"/>
        <end position="284"/>
    </location>
</feature>
<proteinExistence type="inferred from homology"/>
<organism evidence="6">
    <name type="scientific">Microbotryum lychnidis-dioicae (strain p1A1 Lamole / MvSl-1064)</name>
    <name type="common">Anther smut fungus</name>
    <dbReference type="NCBI Taxonomy" id="683840"/>
    <lineage>
        <taxon>Eukaryota</taxon>
        <taxon>Fungi</taxon>
        <taxon>Dikarya</taxon>
        <taxon>Basidiomycota</taxon>
        <taxon>Pucciniomycotina</taxon>
        <taxon>Microbotryomycetes</taxon>
        <taxon>Microbotryales</taxon>
        <taxon>Microbotryaceae</taxon>
        <taxon>Microbotryum</taxon>
    </lineage>
</organism>
<dbReference type="PROSITE" id="PS51186">
    <property type="entry name" value="GNAT"/>
    <property type="match status" value="1"/>
</dbReference>
<dbReference type="Proteomes" id="UP000017200">
    <property type="component" value="Unassembled WGS sequence"/>
</dbReference>
<dbReference type="HOGENOM" id="CLU_1142556_0_0_1"/>
<reference evidence="6 8" key="3">
    <citation type="journal article" date="2015" name="BMC Genomics">
        <title>Sex and parasites: genomic and transcriptomic analysis of Microbotryum lychnidis-dioicae, the biotrophic and plant-castrating anther smut fungus.</title>
        <authorList>
            <person name="Perlin M.H."/>
            <person name="Amselem J."/>
            <person name="Fontanillas E."/>
            <person name="Toh S.S."/>
            <person name="Chen Z."/>
            <person name="Goldberg J."/>
            <person name="Duplessis S."/>
            <person name="Henrissat B."/>
            <person name="Young S."/>
            <person name="Zeng Q."/>
            <person name="Aguileta G."/>
            <person name="Petit E."/>
            <person name="Badouin H."/>
            <person name="Andrews J."/>
            <person name="Razeeq D."/>
            <person name="Gabaldon T."/>
            <person name="Quesneville H."/>
            <person name="Giraud T."/>
            <person name="Hood M.E."/>
            <person name="Schultz D.J."/>
            <person name="Cuomo C.A."/>
        </authorList>
    </citation>
    <scope>NUCLEOTIDE SEQUENCE [LARGE SCALE GENOMIC DNA]</scope>
    <source>
        <strain evidence="6">P1A1 Lamole</strain>
        <strain evidence="8">p1A1 Lamole</strain>
    </source>
</reference>
<evidence type="ECO:0000313" key="6">
    <source>
        <dbReference type="EMBL" id="KDE08319.1"/>
    </source>
</evidence>
<comment type="similarity">
    <text evidence="3">Belongs to the acetyltransferase family. MAK3 subfamily.</text>
</comment>
<dbReference type="InterPro" id="IPR044542">
    <property type="entry name" value="NAA30-like"/>
</dbReference>
<evidence type="ECO:0000256" key="2">
    <source>
        <dbReference type="ARBA" id="ARBA00023315"/>
    </source>
</evidence>
<keyword evidence="1" id="KW-0808">Transferase</keyword>
<reference evidence="8" key="1">
    <citation type="submission" date="2010-11" db="EMBL/GenBank/DDBJ databases">
        <title>The genome sequence of Microbotryum violaceum strain p1A1 Lamole.</title>
        <authorList>
            <person name="Cuomo C."/>
            <person name="Perlin M."/>
            <person name="Young S.K."/>
            <person name="Zeng Q."/>
            <person name="Gargeya S."/>
            <person name="Alvarado L."/>
            <person name="Berlin A."/>
            <person name="Chapman S.B."/>
            <person name="Chen Z."/>
            <person name="Freedman E."/>
            <person name="Gellesch M."/>
            <person name="Goldberg J."/>
            <person name="Griggs A."/>
            <person name="Gujja S."/>
            <person name="Heilman E."/>
            <person name="Heiman D."/>
            <person name="Howarth C."/>
            <person name="Mehta T."/>
            <person name="Neiman D."/>
            <person name="Pearson M."/>
            <person name="Roberts A."/>
            <person name="Saif S."/>
            <person name="Shea T."/>
            <person name="Shenoy N."/>
            <person name="Sisk P."/>
            <person name="Stolte C."/>
            <person name="Sykes S."/>
            <person name="White J."/>
            <person name="Yandava C."/>
            <person name="Haas B."/>
            <person name="Nusbaum C."/>
            <person name="Birren B."/>
        </authorList>
    </citation>
    <scope>NUCLEOTIDE SEQUENCE [LARGE SCALE GENOMIC DNA]</scope>
    <source>
        <strain evidence="8">p1A1 Lamole</strain>
    </source>
</reference>
<gene>
    <name evidence="6" type="ORF">MVLG_01360</name>
</gene>
<dbReference type="PANTHER" id="PTHR45896:SF1">
    <property type="entry name" value="N-ALPHA-ACETYLTRANSFERASE 30"/>
    <property type="match status" value="1"/>
</dbReference>
<evidence type="ECO:0000256" key="3">
    <source>
        <dbReference type="ARBA" id="ARBA00024025"/>
    </source>
</evidence>
<dbReference type="InterPro" id="IPR016181">
    <property type="entry name" value="Acyl_CoA_acyltransferase"/>
</dbReference>
<dbReference type="EnsemblFungi" id="MVLG_01360T0">
    <property type="protein sequence ID" value="MVLG_01360T0"/>
    <property type="gene ID" value="MVLG_01360"/>
</dbReference>
<dbReference type="CDD" id="cd04301">
    <property type="entry name" value="NAT_SF"/>
    <property type="match status" value="1"/>
</dbReference>
<feature type="region of interest" description="Disordered" evidence="4">
    <location>
        <begin position="1"/>
        <end position="67"/>
    </location>
</feature>